<evidence type="ECO:0000313" key="2">
    <source>
        <dbReference type="Proteomes" id="UP000681526"/>
    </source>
</evidence>
<evidence type="ECO:0000313" key="1">
    <source>
        <dbReference type="EMBL" id="CAG5085859.1"/>
    </source>
</evidence>
<comment type="caution">
    <text evidence="1">The sequence shown here is derived from an EMBL/GenBank/DDBJ whole genome shotgun (WGS) entry which is preliminary data.</text>
</comment>
<reference evidence="1 2" key="1">
    <citation type="submission" date="2021-04" db="EMBL/GenBank/DDBJ databases">
        <authorList>
            <person name="Rakotoarivonina H."/>
        </authorList>
    </citation>
    <scope>NUCLEOTIDE SEQUENCE [LARGE SCALE GENOMIC DNA]</scope>
    <source>
        <strain evidence="1 2">XE</strain>
    </source>
</reference>
<name>A0ABM8V4I8_THEXY</name>
<dbReference type="Proteomes" id="UP000681526">
    <property type="component" value="Unassembled WGS sequence"/>
</dbReference>
<proteinExistence type="predicted"/>
<keyword evidence="2" id="KW-1185">Reference proteome</keyword>
<organism evidence="1 2">
    <name type="scientific">Thermobacillus xylanilyticus</name>
    <dbReference type="NCBI Taxonomy" id="76633"/>
    <lineage>
        <taxon>Bacteria</taxon>
        <taxon>Bacillati</taxon>
        <taxon>Bacillota</taxon>
        <taxon>Bacilli</taxon>
        <taxon>Bacillales</taxon>
        <taxon>Paenibacillaceae</taxon>
        <taxon>Thermobacillus</taxon>
    </lineage>
</organism>
<dbReference type="EMBL" id="CAJRAY010000042">
    <property type="protein sequence ID" value="CAG5085859.1"/>
    <property type="molecule type" value="Genomic_DNA"/>
</dbReference>
<gene>
    <name evidence="1" type="primary">txxe 1605</name>
    <name evidence="1" type="ORF">TXXE_09235</name>
</gene>
<accession>A0ABM8V4I8</accession>
<sequence>MSKRYAILVNIPIGKAGVIFHEP</sequence>
<protein>
    <submittedName>
        <fullName evidence="1">Uncharacterized protein</fullName>
    </submittedName>
</protein>